<sequence>MTLLLSVVWKLTLVAAYSSPYDDPWMSGDAWKGFVMPFMDLLGPVAPAMLGIGVGGILYILTEGRPSLPAVVSILIGGFLMPFLPPVAKVGAFASIVFGGALALFSLWNGGGARPR</sequence>
<dbReference type="RefSeq" id="WP_211313609.1">
    <property type="nucleotide sequence ID" value="NZ_BAAABL010000026.1"/>
</dbReference>
<reference evidence="2 3" key="1">
    <citation type="journal article" date="2019" name="Int. J. Syst. Evol. Microbiol.">
        <title>The Global Catalogue of Microorganisms (GCM) 10K type strain sequencing project: providing services to taxonomists for standard genome sequencing and annotation.</title>
        <authorList>
            <consortium name="The Broad Institute Genomics Platform"/>
            <consortium name="The Broad Institute Genome Sequencing Center for Infectious Disease"/>
            <person name="Wu L."/>
            <person name="Ma J."/>
        </authorList>
    </citation>
    <scope>NUCLEOTIDE SEQUENCE [LARGE SCALE GENOMIC DNA]</scope>
    <source>
        <strain evidence="2 3">JCM 16330</strain>
    </source>
</reference>
<feature type="transmembrane region" description="Helical" evidence="1">
    <location>
        <begin position="68"/>
        <end position="84"/>
    </location>
</feature>
<keyword evidence="3" id="KW-1185">Reference proteome</keyword>
<keyword evidence="1" id="KW-1133">Transmembrane helix</keyword>
<organism evidence="2 3">
    <name type="scientific">Halarchaeum salinum</name>
    <dbReference type="NCBI Taxonomy" id="489912"/>
    <lineage>
        <taxon>Archaea</taxon>
        <taxon>Methanobacteriati</taxon>
        <taxon>Methanobacteriota</taxon>
        <taxon>Stenosarchaea group</taxon>
        <taxon>Halobacteria</taxon>
        <taxon>Halobacteriales</taxon>
        <taxon>Halobacteriaceae</taxon>
    </lineage>
</organism>
<protein>
    <submittedName>
        <fullName evidence="2">Uncharacterized protein</fullName>
    </submittedName>
</protein>
<evidence type="ECO:0000256" key="1">
    <source>
        <dbReference type="SAM" id="Phobius"/>
    </source>
</evidence>
<feature type="transmembrane region" description="Helical" evidence="1">
    <location>
        <begin position="90"/>
        <end position="108"/>
    </location>
</feature>
<proteinExistence type="predicted"/>
<feature type="transmembrane region" description="Helical" evidence="1">
    <location>
        <begin position="42"/>
        <end position="61"/>
    </location>
</feature>
<name>A0AAV3S5M7_9EURY</name>
<keyword evidence="1" id="KW-0472">Membrane</keyword>
<dbReference type="EMBL" id="BAAABL010000026">
    <property type="protein sequence ID" value="GAA0293928.1"/>
    <property type="molecule type" value="Genomic_DNA"/>
</dbReference>
<dbReference type="Proteomes" id="UP001500837">
    <property type="component" value="Unassembled WGS sequence"/>
</dbReference>
<accession>A0AAV3S5M7</accession>
<comment type="caution">
    <text evidence="2">The sequence shown here is derived from an EMBL/GenBank/DDBJ whole genome shotgun (WGS) entry which is preliminary data.</text>
</comment>
<evidence type="ECO:0000313" key="2">
    <source>
        <dbReference type="EMBL" id="GAA0293928.1"/>
    </source>
</evidence>
<keyword evidence="1" id="KW-0812">Transmembrane</keyword>
<evidence type="ECO:0000313" key="3">
    <source>
        <dbReference type="Proteomes" id="UP001500837"/>
    </source>
</evidence>
<gene>
    <name evidence="2" type="ORF">GCM10009066_05570</name>
</gene>
<dbReference type="AlphaFoldDB" id="A0AAV3S5M7"/>